<organism evidence="2 3">
    <name type="scientific">Immersiella caudata</name>
    <dbReference type="NCBI Taxonomy" id="314043"/>
    <lineage>
        <taxon>Eukaryota</taxon>
        <taxon>Fungi</taxon>
        <taxon>Dikarya</taxon>
        <taxon>Ascomycota</taxon>
        <taxon>Pezizomycotina</taxon>
        <taxon>Sordariomycetes</taxon>
        <taxon>Sordariomycetidae</taxon>
        <taxon>Sordariales</taxon>
        <taxon>Lasiosphaeriaceae</taxon>
        <taxon>Immersiella</taxon>
    </lineage>
</organism>
<gene>
    <name evidence="2" type="ORF">B0T14DRAFT_255739</name>
</gene>
<feature type="region of interest" description="Disordered" evidence="1">
    <location>
        <begin position="1"/>
        <end position="33"/>
    </location>
</feature>
<comment type="caution">
    <text evidence="2">The sequence shown here is derived from an EMBL/GenBank/DDBJ whole genome shotgun (WGS) entry which is preliminary data.</text>
</comment>
<evidence type="ECO:0000313" key="2">
    <source>
        <dbReference type="EMBL" id="KAK0617027.1"/>
    </source>
</evidence>
<reference evidence="2" key="1">
    <citation type="submission" date="2023-06" db="EMBL/GenBank/DDBJ databases">
        <title>Genome-scale phylogeny and comparative genomics of the fungal order Sordariales.</title>
        <authorList>
            <consortium name="Lawrence Berkeley National Laboratory"/>
            <person name="Hensen N."/>
            <person name="Bonometti L."/>
            <person name="Westerberg I."/>
            <person name="Brannstrom I.O."/>
            <person name="Guillou S."/>
            <person name="Cros-Aarteil S."/>
            <person name="Calhoun S."/>
            <person name="Haridas S."/>
            <person name="Kuo A."/>
            <person name="Mondo S."/>
            <person name="Pangilinan J."/>
            <person name="Riley R."/>
            <person name="Labutti K."/>
            <person name="Andreopoulos B."/>
            <person name="Lipzen A."/>
            <person name="Chen C."/>
            <person name="Yanf M."/>
            <person name="Daum C."/>
            <person name="Ng V."/>
            <person name="Clum A."/>
            <person name="Steindorff A."/>
            <person name="Ohm R."/>
            <person name="Martin F."/>
            <person name="Silar P."/>
            <person name="Natvig D."/>
            <person name="Lalanne C."/>
            <person name="Gautier V."/>
            <person name="Ament-Velasquez S.L."/>
            <person name="Kruys A."/>
            <person name="Hutchinson M.I."/>
            <person name="Powell A.J."/>
            <person name="Barry K."/>
            <person name="Miller A.N."/>
            <person name="Grigoriev I.V."/>
            <person name="Debuchy R."/>
            <person name="Gladieux P."/>
            <person name="Thoren M.H."/>
            <person name="Johannesson H."/>
        </authorList>
    </citation>
    <scope>NUCLEOTIDE SEQUENCE</scope>
    <source>
        <strain evidence="2">CBS 606.72</strain>
    </source>
</reference>
<evidence type="ECO:0000313" key="3">
    <source>
        <dbReference type="Proteomes" id="UP001175000"/>
    </source>
</evidence>
<feature type="region of interest" description="Disordered" evidence="1">
    <location>
        <begin position="45"/>
        <end position="103"/>
    </location>
</feature>
<keyword evidence="3" id="KW-1185">Reference proteome</keyword>
<feature type="compositionally biased region" description="Polar residues" evidence="1">
    <location>
        <begin position="68"/>
        <end position="94"/>
    </location>
</feature>
<dbReference type="AlphaFoldDB" id="A0AA39WKE7"/>
<accession>A0AA39WKE7</accession>
<dbReference type="EMBL" id="JAULSU010000005">
    <property type="protein sequence ID" value="KAK0617027.1"/>
    <property type="molecule type" value="Genomic_DNA"/>
</dbReference>
<evidence type="ECO:0000256" key="1">
    <source>
        <dbReference type="SAM" id="MobiDB-lite"/>
    </source>
</evidence>
<proteinExistence type="predicted"/>
<sequence length="103" mass="11418">MLLTHPTSNQRTYHNTGYPSTGPNPGINTSPTASHTFRYSSWETLTPRTPMPLKTRPGASHLHEAQICHTTPLSPQKCTLQNPASPVRTSQVHISTVPRPSHW</sequence>
<name>A0AA39WKE7_9PEZI</name>
<dbReference type="Proteomes" id="UP001175000">
    <property type="component" value="Unassembled WGS sequence"/>
</dbReference>
<protein>
    <submittedName>
        <fullName evidence="2">Uncharacterized protein</fullName>
    </submittedName>
</protein>